<dbReference type="OrthoDB" id="8617484at2"/>
<dbReference type="RefSeq" id="WP_126982141.1">
    <property type="nucleotide sequence ID" value="NZ_CP034670.1"/>
</dbReference>
<dbReference type="AlphaFoldDB" id="A0A3S9SGG3"/>
<dbReference type="Proteomes" id="UP000282435">
    <property type="component" value="Chromosome"/>
</dbReference>
<evidence type="ECO:0000313" key="1">
    <source>
        <dbReference type="EMBL" id="AZR58569.1"/>
    </source>
</evidence>
<proteinExistence type="predicted"/>
<organism evidence="1 2">
    <name type="scientific">Eikenella corrodens</name>
    <dbReference type="NCBI Taxonomy" id="539"/>
    <lineage>
        <taxon>Bacteria</taxon>
        <taxon>Pseudomonadati</taxon>
        <taxon>Pseudomonadota</taxon>
        <taxon>Betaproteobacteria</taxon>
        <taxon>Neisseriales</taxon>
        <taxon>Neisseriaceae</taxon>
        <taxon>Eikenella</taxon>
    </lineage>
</organism>
<gene>
    <name evidence="1" type="ORF">ELB75_00020</name>
</gene>
<dbReference type="InterPro" id="IPR048922">
    <property type="entry name" value="Bbp16"/>
</dbReference>
<dbReference type="Pfam" id="PF21190">
    <property type="entry name" value="Bbp16"/>
    <property type="match status" value="1"/>
</dbReference>
<evidence type="ECO:0000313" key="2">
    <source>
        <dbReference type="Proteomes" id="UP000282435"/>
    </source>
</evidence>
<protein>
    <submittedName>
        <fullName evidence="1">Uncharacterized protein</fullName>
    </submittedName>
</protein>
<dbReference type="Gene3D" id="2.60.120.1110">
    <property type="match status" value="1"/>
</dbReference>
<accession>A0A3S9SGG3</accession>
<name>A0A3S9SGG3_EIKCO</name>
<sequence length="138" mass="14309">MIIDKFLQLSDKQTVSATAPSTHEVDFGQPTPNLGLNSQPLYVVITVAEAATGAGKINFALQHSATSGTGYADVLNGVVPAADLKAGAQVVLPMPVNHKRFVRLNYTVDGAVGNGKFSAQIVAGLQANTPPADSPRIV</sequence>
<dbReference type="EMBL" id="CP034670">
    <property type="protein sequence ID" value="AZR58569.1"/>
    <property type="molecule type" value="Genomic_DNA"/>
</dbReference>
<reference evidence="1 2" key="1">
    <citation type="submission" date="2018-12" db="EMBL/GenBank/DDBJ databases">
        <title>Genome sequencing of Eikenella corrodens KCOM 3110 (= JS217).</title>
        <authorList>
            <person name="Koo J.-K."/>
            <person name="Park S.-N."/>
            <person name="Lim Y.K."/>
        </authorList>
    </citation>
    <scope>NUCLEOTIDE SEQUENCE [LARGE SCALE GENOMIC DNA]</scope>
    <source>
        <strain evidence="1 2">KCOM 3110</strain>
    </source>
</reference>